<evidence type="ECO:0000256" key="9">
    <source>
        <dbReference type="SAM" id="MobiDB-lite"/>
    </source>
</evidence>
<evidence type="ECO:0000313" key="11">
    <source>
        <dbReference type="EMBL" id="KAK2986280.1"/>
    </source>
</evidence>
<keyword evidence="6" id="KW-0833">Ubl conjugation pathway</keyword>
<evidence type="ECO:0000256" key="7">
    <source>
        <dbReference type="ARBA" id="ARBA00022833"/>
    </source>
</evidence>
<evidence type="ECO:0000256" key="8">
    <source>
        <dbReference type="PROSITE-ProRule" id="PRU00175"/>
    </source>
</evidence>
<proteinExistence type="predicted"/>
<accession>A0AA88UIM2</accession>
<dbReference type="CDD" id="cd23116">
    <property type="entry name" value="RING-H2_AIRP1-like"/>
    <property type="match status" value="1"/>
</dbReference>
<evidence type="ECO:0000256" key="6">
    <source>
        <dbReference type="ARBA" id="ARBA00022786"/>
    </source>
</evidence>
<dbReference type="PANTHER" id="PTHR46463">
    <property type="entry name" value="ZINC FINGER, RING/FYVE/PHD-TYPE"/>
    <property type="match status" value="1"/>
</dbReference>
<evidence type="ECO:0000313" key="12">
    <source>
        <dbReference type="Proteomes" id="UP001187471"/>
    </source>
</evidence>
<evidence type="ECO:0000259" key="10">
    <source>
        <dbReference type="PROSITE" id="PS50089"/>
    </source>
</evidence>
<dbReference type="SMART" id="SM00184">
    <property type="entry name" value="RING"/>
    <property type="match status" value="1"/>
</dbReference>
<dbReference type="PROSITE" id="PS50089">
    <property type="entry name" value="ZF_RING_2"/>
    <property type="match status" value="1"/>
</dbReference>
<keyword evidence="5 8" id="KW-0863">Zinc-finger</keyword>
<evidence type="ECO:0000256" key="2">
    <source>
        <dbReference type="ARBA" id="ARBA00012483"/>
    </source>
</evidence>
<name>A0AA88UIM2_9ASTE</name>
<dbReference type="GO" id="GO:0061630">
    <property type="term" value="F:ubiquitin protein ligase activity"/>
    <property type="evidence" value="ECO:0007669"/>
    <property type="project" value="UniProtKB-EC"/>
</dbReference>
<dbReference type="Gene3D" id="3.30.40.10">
    <property type="entry name" value="Zinc/RING finger domain, C3HC4 (zinc finger)"/>
    <property type="match status" value="1"/>
</dbReference>
<dbReference type="Proteomes" id="UP001187471">
    <property type="component" value="Unassembled WGS sequence"/>
</dbReference>
<dbReference type="EMBL" id="JAVXUO010001073">
    <property type="protein sequence ID" value="KAK2986280.1"/>
    <property type="molecule type" value="Genomic_DNA"/>
</dbReference>
<keyword evidence="3" id="KW-0808">Transferase</keyword>
<feature type="domain" description="RING-type" evidence="10">
    <location>
        <begin position="177"/>
        <end position="217"/>
    </location>
</feature>
<sequence length="323" mass="36318">MGAVCCCLSEDCEDFSNPNSSFYRNCICLRCFVQNFLHVYTSLFRRGEEHGASSSIQGTASLTSTASLDHSLSDMYRSPPRPLPYDADPRYFRMQRDGLVSRREKGSSHSQEESEPLRTSDTNADSEPLITGNKWTESTCEEGSKEYHSKSSLKLSTAKTTTGFAHIYSFSEEEDVCPTCLDEYTTENPKIVAKCFHHFHLGCIYEWMERSENCPVCGQVTQSFWSFGLSALLFEMLMINVHASVHTMIYLFHLYANAMRKLSVENYISYCCSIDGSGSPAVTTRSVEELQRIMVIVAESPAIARAFVVPFHATNSTLLCFVL</sequence>
<dbReference type="InterPro" id="IPR001841">
    <property type="entry name" value="Znf_RING"/>
</dbReference>
<evidence type="ECO:0000256" key="3">
    <source>
        <dbReference type="ARBA" id="ARBA00022679"/>
    </source>
</evidence>
<dbReference type="Pfam" id="PF13639">
    <property type="entry name" value="zf-RING_2"/>
    <property type="match status" value="1"/>
</dbReference>
<dbReference type="GO" id="GO:0008270">
    <property type="term" value="F:zinc ion binding"/>
    <property type="evidence" value="ECO:0007669"/>
    <property type="project" value="UniProtKB-KW"/>
</dbReference>
<dbReference type="AlphaFoldDB" id="A0AA88UIM2"/>
<dbReference type="SUPFAM" id="SSF57850">
    <property type="entry name" value="RING/U-box"/>
    <property type="match status" value="1"/>
</dbReference>
<dbReference type="InterPro" id="IPR013083">
    <property type="entry name" value="Znf_RING/FYVE/PHD"/>
</dbReference>
<feature type="compositionally biased region" description="Basic and acidic residues" evidence="9">
    <location>
        <begin position="101"/>
        <end position="118"/>
    </location>
</feature>
<feature type="region of interest" description="Disordered" evidence="9">
    <location>
        <begin position="101"/>
        <end position="135"/>
    </location>
</feature>
<organism evidence="11 12">
    <name type="scientific">Escallonia rubra</name>
    <dbReference type="NCBI Taxonomy" id="112253"/>
    <lineage>
        <taxon>Eukaryota</taxon>
        <taxon>Viridiplantae</taxon>
        <taxon>Streptophyta</taxon>
        <taxon>Embryophyta</taxon>
        <taxon>Tracheophyta</taxon>
        <taxon>Spermatophyta</taxon>
        <taxon>Magnoliopsida</taxon>
        <taxon>eudicotyledons</taxon>
        <taxon>Gunneridae</taxon>
        <taxon>Pentapetalae</taxon>
        <taxon>asterids</taxon>
        <taxon>campanulids</taxon>
        <taxon>Escalloniales</taxon>
        <taxon>Escalloniaceae</taxon>
        <taxon>Escallonia</taxon>
    </lineage>
</organism>
<reference evidence="11" key="1">
    <citation type="submission" date="2022-12" db="EMBL/GenBank/DDBJ databases">
        <title>Draft genome assemblies for two species of Escallonia (Escalloniales).</title>
        <authorList>
            <person name="Chanderbali A."/>
            <person name="Dervinis C."/>
            <person name="Anghel I."/>
            <person name="Soltis D."/>
            <person name="Soltis P."/>
            <person name="Zapata F."/>
        </authorList>
    </citation>
    <scope>NUCLEOTIDE SEQUENCE</scope>
    <source>
        <strain evidence="11">UCBG92.1500</strain>
        <tissue evidence="11">Leaf</tissue>
    </source>
</reference>
<keyword evidence="12" id="KW-1185">Reference proteome</keyword>
<dbReference type="EC" id="2.3.2.27" evidence="2"/>
<comment type="catalytic activity">
    <reaction evidence="1">
        <text>S-ubiquitinyl-[E2 ubiquitin-conjugating enzyme]-L-cysteine + [acceptor protein]-L-lysine = [E2 ubiquitin-conjugating enzyme]-L-cysteine + N(6)-ubiquitinyl-[acceptor protein]-L-lysine.</text>
        <dbReference type="EC" id="2.3.2.27"/>
    </reaction>
</comment>
<keyword evidence="4" id="KW-0479">Metal-binding</keyword>
<comment type="caution">
    <text evidence="11">The sequence shown here is derived from an EMBL/GenBank/DDBJ whole genome shotgun (WGS) entry which is preliminary data.</text>
</comment>
<evidence type="ECO:0000256" key="1">
    <source>
        <dbReference type="ARBA" id="ARBA00000900"/>
    </source>
</evidence>
<protein>
    <recommendedName>
        <fullName evidence="2">RING-type E3 ubiquitin transferase</fullName>
        <ecNumber evidence="2">2.3.2.27</ecNumber>
    </recommendedName>
</protein>
<dbReference type="PANTHER" id="PTHR46463:SF86">
    <property type="entry name" value="RING-TYPE DOMAIN-CONTAINING PROTEIN"/>
    <property type="match status" value="1"/>
</dbReference>
<gene>
    <name evidence="11" type="ORF">RJ640_021849</name>
</gene>
<evidence type="ECO:0000256" key="4">
    <source>
        <dbReference type="ARBA" id="ARBA00022723"/>
    </source>
</evidence>
<evidence type="ECO:0000256" key="5">
    <source>
        <dbReference type="ARBA" id="ARBA00022771"/>
    </source>
</evidence>
<keyword evidence="7" id="KW-0862">Zinc</keyword>